<dbReference type="PANTHER" id="PTHR44196">
    <property type="entry name" value="DEHYDROGENASE/REDUCTASE SDR FAMILY MEMBER 7B"/>
    <property type="match status" value="1"/>
</dbReference>
<keyword evidence="2" id="KW-0560">Oxidoreductase</keyword>
<keyword evidence="5" id="KW-1185">Reference proteome</keyword>
<dbReference type="PROSITE" id="PS00061">
    <property type="entry name" value="ADH_SHORT"/>
    <property type="match status" value="1"/>
</dbReference>
<dbReference type="AlphaFoldDB" id="A0A4R2PCZ0"/>
<dbReference type="FunFam" id="3.40.50.720:FF:000047">
    <property type="entry name" value="NADP-dependent L-serine/L-allo-threonine dehydrogenase"/>
    <property type="match status" value="1"/>
</dbReference>
<organism evidence="4 5">
    <name type="scientific">Scopulibacillus darangshiensis</name>
    <dbReference type="NCBI Taxonomy" id="442528"/>
    <lineage>
        <taxon>Bacteria</taxon>
        <taxon>Bacillati</taxon>
        <taxon>Bacillota</taxon>
        <taxon>Bacilli</taxon>
        <taxon>Bacillales</taxon>
        <taxon>Sporolactobacillaceae</taxon>
        <taxon>Scopulibacillus</taxon>
    </lineage>
</organism>
<accession>A0A4R2PCZ0</accession>
<dbReference type="PIRSF" id="PIRSF000126">
    <property type="entry name" value="11-beta-HSD1"/>
    <property type="match status" value="1"/>
</dbReference>
<dbReference type="SUPFAM" id="SSF51735">
    <property type="entry name" value="NAD(P)-binding Rossmann-fold domains"/>
    <property type="match status" value="1"/>
</dbReference>
<evidence type="ECO:0000313" key="4">
    <source>
        <dbReference type="EMBL" id="TCP31785.1"/>
    </source>
</evidence>
<dbReference type="RefSeq" id="WP_132743491.1">
    <property type="nucleotide sequence ID" value="NZ_SLXK01000002.1"/>
</dbReference>
<sequence length="265" mass="28967">MSNRRLTNHIVVITGASGGIGREMAMLAASQGALPILIARSLDKLKEAQRVIKEHYQIEADVHSLDISDLDAIQDVFTAILKKHGHIDVLINNAGFGIFDYFTDATLKDIKSMFDVNVVGLMACTRMAVPHMIERRSGHIINIASIAGKLATPKSTVYSASKHAVLGFTNGLRMELEDQGVQVTAVNPGPIRTNFFHIADPEGGYTASVNRFMIEPEHVASKVIAAIGTKKREINLPWTMSTGSRLYQLFPRLVEAIAGGLFKMK</sequence>
<protein>
    <recommendedName>
        <fullName evidence="6">Short-subunit dehydrogenase</fullName>
    </recommendedName>
</protein>
<dbReference type="InterPro" id="IPR036291">
    <property type="entry name" value="NAD(P)-bd_dom_sf"/>
</dbReference>
<dbReference type="OrthoDB" id="9793345at2"/>
<dbReference type="GO" id="GO:0016020">
    <property type="term" value="C:membrane"/>
    <property type="evidence" value="ECO:0007669"/>
    <property type="project" value="TreeGrafter"/>
</dbReference>
<dbReference type="PRINTS" id="PR00080">
    <property type="entry name" value="SDRFAMILY"/>
</dbReference>
<dbReference type="GO" id="GO:0016616">
    <property type="term" value="F:oxidoreductase activity, acting on the CH-OH group of donors, NAD or NADP as acceptor"/>
    <property type="evidence" value="ECO:0007669"/>
    <property type="project" value="UniProtKB-ARBA"/>
</dbReference>
<evidence type="ECO:0000256" key="2">
    <source>
        <dbReference type="ARBA" id="ARBA00023002"/>
    </source>
</evidence>
<proteinExistence type="inferred from homology"/>
<gene>
    <name evidence="4" type="ORF">EV207_102278</name>
</gene>
<dbReference type="InterPro" id="IPR020904">
    <property type="entry name" value="Sc_DH/Rdtase_CS"/>
</dbReference>
<dbReference type="InterPro" id="IPR002347">
    <property type="entry name" value="SDR_fam"/>
</dbReference>
<dbReference type="EMBL" id="SLXK01000002">
    <property type="protein sequence ID" value="TCP31785.1"/>
    <property type="molecule type" value="Genomic_DNA"/>
</dbReference>
<evidence type="ECO:0000256" key="3">
    <source>
        <dbReference type="RuleBase" id="RU000363"/>
    </source>
</evidence>
<comment type="caution">
    <text evidence="4">The sequence shown here is derived from an EMBL/GenBank/DDBJ whole genome shotgun (WGS) entry which is preliminary data.</text>
</comment>
<reference evidence="4 5" key="1">
    <citation type="submission" date="2019-03" db="EMBL/GenBank/DDBJ databases">
        <title>Genomic Encyclopedia of Type Strains, Phase IV (KMG-IV): sequencing the most valuable type-strain genomes for metagenomic binning, comparative biology and taxonomic classification.</title>
        <authorList>
            <person name="Goeker M."/>
        </authorList>
    </citation>
    <scope>NUCLEOTIDE SEQUENCE [LARGE SCALE GENOMIC DNA]</scope>
    <source>
        <strain evidence="4 5">DSM 19377</strain>
    </source>
</reference>
<name>A0A4R2PCZ0_9BACL</name>
<dbReference type="Proteomes" id="UP000295416">
    <property type="component" value="Unassembled WGS sequence"/>
</dbReference>
<comment type="similarity">
    <text evidence="1 3">Belongs to the short-chain dehydrogenases/reductases (SDR) family.</text>
</comment>
<evidence type="ECO:0000313" key="5">
    <source>
        <dbReference type="Proteomes" id="UP000295416"/>
    </source>
</evidence>
<dbReference type="PANTHER" id="PTHR44196:SF1">
    <property type="entry name" value="DEHYDROGENASE_REDUCTASE SDR FAMILY MEMBER 7B"/>
    <property type="match status" value="1"/>
</dbReference>
<evidence type="ECO:0008006" key="6">
    <source>
        <dbReference type="Google" id="ProtNLM"/>
    </source>
</evidence>
<dbReference type="Gene3D" id="3.40.50.720">
    <property type="entry name" value="NAD(P)-binding Rossmann-like Domain"/>
    <property type="match status" value="1"/>
</dbReference>
<dbReference type="Pfam" id="PF00106">
    <property type="entry name" value="adh_short"/>
    <property type="match status" value="1"/>
</dbReference>
<dbReference type="PRINTS" id="PR00081">
    <property type="entry name" value="GDHRDH"/>
</dbReference>
<evidence type="ECO:0000256" key="1">
    <source>
        <dbReference type="ARBA" id="ARBA00006484"/>
    </source>
</evidence>